<keyword evidence="9" id="KW-1185">Reference proteome</keyword>
<dbReference type="SFLD" id="SFLDS00029">
    <property type="entry name" value="Radical_SAM"/>
    <property type="match status" value="1"/>
</dbReference>
<dbReference type="InterPro" id="IPR040072">
    <property type="entry name" value="Methyltransferase_A"/>
</dbReference>
<dbReference type="AlphaFoldDB" id="A0A497XSN2"/>
<dbReference type="GO" id="GO:0051539">
    <property type="term" value="F:4 iron, 4 sulfur cluster binding"/>
    <property type="evidence" value="ECO:0007669"/>
    <property type="project" value="UniProtKB-KW"/>
</dbReference>
<gene>
    <name evidence="8" type="ORF">BCF55_1613</name>
</gene>
<name>A0A497XSN2_9AQUI</name>
<evidence type="ECO:0000313" key="8">
    <source>
        <dbReference type="EMBL" id="RLJ71314.1"/>
    </source>
</evidence>
<evidence type="ECO:0000256" key="4">
    <source>
        <dbReference type="ARBA" id="ARBA00022723"/>
    </source>
</evidence>
<keyword evidence="2" id="KW-0004">4Fe-4S</keyword>
<dbReference type="OrthoDB" id="9793973at2"/>
<dbReference type="Proteomes" id="UP000267841">
    <property type="component" value="Unassembled WGS sequence"/>
</dbReference>
<keyword evidence="5" id="KW-0408">Iron</keyword>
<dbReference type="CDD" id="cd01335">
    <property type="entry name" value="Radical_SAM"/>
    <property type="match status" value="1"/>
</dbReference>
<dbReference type="PROSITE" id="PS51918">
    <property type="entry name" value="RADICAL_SAM"/>
    <property type="match status" value="1"/>
</dbReference>
<keyword evidence="4" id="KW-0479">Metal-binding</keyword>
<proteinExistence type="predicted"/>
<evidence type="ECO:0000256" key="6">
    <source>
        <dbReference type="ARBA" id="ARBA00023014"/>
    </source>
</evidence>
<keyword evidence="3" id="KW-0949">S-adenosyl-L-methionine</keyword>
<comment type="caution">
    <text evidence="8">The sequence shown here is derived from an EMBL/GenBank/DDBJ whole genome shotgun (WGS) entry which is preliminary data.</text>
</comment>
<accession>A0A497XSN2</accession>
<dbReference type="GO" id="GO:0030488">
    <property type="term" value="P:tRNA methylation"/>
    <property type="evidence" value="ECO:0007669"/>
    <property type="project" value="TreeGrafter"/>
</dbReference>
<evidence type="ECO:0000256" key="3">
    <source>
        <dbReference type="ARBA" id="ARBA00022691"/>
    </source>
</evidence>
<keyword evidence="8" id="KW-0489">Methyltransferase</keyword>
<dbReference type="EMBL" id="RCCJ01000001">
    <property type="protein sequence ID" value="RLJ71314.1"/>
    <property type="molecule type" value="Genomic_DNA"/>
</dbReference>
<evidence type="ECO:0000256" key="2">
    <source>
        <dbReference type="ARBA" id="ARBA00022485"/>
    </source>
</evidence>
<evidence type="ECO:0000259" key="7">
    <source>
        <dbReference type="PROSITE" id="PS51918"/>
    </source>
</evidence>
<dbReference type="GO" id="GO:0008168">
    <property type="term" value="F:methyltransferase activity"/>
    <property type="evidence" value="ECO:0007669"/>
    <property type="project" value="UniProtKB-KW"/>
</dbReference>
<dbReference type="Pfam" id="PF04055">
    <property type="entry name" value="Radical_SAM"/>
    <property type="match status" value="1"/>
</dbReference>
<dbReference type="PANTHER" id="PTHR30544:SF5">
    <property type="entry name" value="RADICAL SAM CORE DOMAIN-CONTAINING PROTEIN"/>
    <property type="match status" value="1"/>
</dbReference>
<evidence type="ECO:0000256" key="1">
    <source>
        <dbReference type="ARBA" id="ARBA00001966"/>
    </source>
</evidence>
<organism evidence="8 9">
    <name type="scientific">Hydrogenivirga caldilitoris</name>
    <dbReference type="NCBI Taxonomy" id="246264"/>
    <lineage>
        <taxon>Bacteria</taxon>
        <taxon>Pseudomonadati</taxon>
        <taxon>Aquificota</taxon>
        <taxon>Aquificia</taxon>
        <taxon>Aquificales</taxon>
        <taxon>Aquificaceae</taxon>
        <taxon>Hydrogenivirga</taxon>
    </lineage>
</organism>
<dbReference type="InterPro" id="IPR007197">
    <property type="entry name" value="rSAM"/>
</dbReference>
<protein>
    <submittedName>
        <fullName evidence="8">23S rRNA (Adenine2503-C2)-methyltransferase</fullName>
    </submittedName>
</protein>
<dbReference type="RefSeq" id="WP_121012523.1">
    <property type="nucleotide sequence ID" value="NZ_RCCJ01000001.1"/>
</dbReference>
<evidence type="ECO:0000256" key="5">
    <source>
        <dbReference type="ARBA" id="ARBA00023004"/>
    </source>
</evidence>
<evidence type="ECO:0000313" key="9">
    <source>
        <dbReference type="Proteomes" id="UP000267841"/>
    </source>
</evidence>
<dbReference type="InterPro" id="IPR058240">
    <property type="entry name" value="rSAM_sf"/>
</dbReference>
<keyword evidence="8" id="KW-0808">Transferase</keyword>
<keyword evidence="6" id="KW-0411">Iron-sulfur</keyword>
<sequence>MNLLRTIESKHNRLFIFQLQDGSTIEAVHYRGDTLCISTQVGCHVRCGFCASGKHGLLRNLRREEILSQYYVVSSFLPIRRIAVAGIGEPLANWGEVKAAFYEFKEKGLKVSFYTTGFPLENLRELLFMQHNGVSVSLHSLDRNKRKALMPYGGDLNRLVKFLKEELPLLPKGRKKKLSLAYLLIKDVNDSEGELIKLAQLAKELGVGVALLYYNSVSDYPQMSPEEYERAFLLLRSLGVKVTLSNRFRKDKIGGCGTLTVGKTADYT</sequence>
<dbReference type="GO" id="GO:0070475">
    <property type="term" value="P:rRNA base methylation"/>
    <property type="evidence" value="ECO:0007669"/>
    <property type="project" value="TreeGrafter"/>
</dbReference>
<dbReference type="SUPFAM" id="SSF102114">
    <property type="entry name" value="Radical SAM enzymes"/>
    <property type="match status" value="1"/>
</dbReference>
<dbReference type="Gene3D" id="3.20.20.70">
    <property type="entry name" value="Aldolase class I"/>
    <property type="match status" value="1"/>
</dbReference>
<dbReference type="InterPro" id="IPR013785">
    <property type="entry name" value="Aldolase_TIM"/>
</dbReference>
<comment type="cofactor">
    <cofactor evidence="1">
        <name>[4Fe-4S] cluster</name>
        <dbReference type="ChEBI" id="CHEBI:49883"/>
    </cofactor>
</comment>
<reference evidence="8 9" key="1">
    <citation type="submission" date="2018-10" db="EMBL/GenBank/DDBJ databases">
        <title>Genomic Encyclopedia of Archaeal and Bacterial Type Strains, Phase II (KMG-II): from individual species to whole genera.</title>
        <authorList>
            <person name="Goeker M."/>
        </authorList>
    </citation>
    <scope>NUCLEOTIDE SEQUENCE [LARGE SCALE GENOMIC DNA]</scope>
    <source>
        <strain evidence="8 9">DSM 16510</strain>
    </source>
</reference>
<dbReference type="PANTHER" id="PTHR30544">
    <property type="entry name" value="23S RRNA METHYLTRANSFERASE"/>
    <property type="match status" value="1"/>
</dbReference>
<feature type="domain" description="Radical SAM core" evidence="7">
    <location>
        <begin position="29"/>
        <end position="251"/>
    </location>
</feature>
<dbReference type="GO" id="GO:0046872">
    <property type="term" value="F:metal ion binding"/>
    <property type="evidence" value="ECO:0007669"/>
    <property type="project" value="UniProtKB-KW"/>
</dbReference>